<comment type="caution">
    <text evidence="3">The sequence shown here is derived from an EMBL/GenBank/DDBJ whole genome shotgun (WGS) entry which is preliminary data.</text>
</comment>
<sequence length="271" mass="29193">MPHRFDPVQISHRGGRRRNEDRVGHARRGEATLMLLADGMGGHPDGDVAAQLALQTLDLLFARAAQPRIAAPASFLAEAVHTAHRQLVEHARLQALDDTPRTTLVACLVQEDEAWWAHCGDSRIYLLRDGHLLARTRDHSYAEMPPEAAEHLADWAQMNRHVLFTCLGSPTPPRVDVAGPLPLQAGDCLMLCSDGLWGNLDEDLLVAALSDSLPEDALPALAEAALDAGGPRCDNVSALALRWPGPDAAGLPLPEGSTIEHRLKAPPLPGD</sequence>
<organism evidence="3 4">
    <name type="scientific">Aquariibacter albus</name>
    <dbReference type="NCBI Taxonomy" id="2759899"/>
    <lineage>
        <taxon>Bacteria</taxon>
        <taxon>Pseudomonadati</taxon>
        <taxon>Pseudomonadota</taxon>
        <taxon>Betaproteobacteria</taxon>
        <taxon>Burkholderiales</taxon>
        <taxon>Sphaerotilaceae</taxon>
        <taxon>Aquariibacter</taxon>
    </lineage>
</organism>
<dbReference type="SUPFAM" id="SSF81606">
    <property type="entry name" value="PP2C-like"/>
    <property type="match status" value="1"/>
</dbReference>
<evidence type="ECO:0000313" key="4">
    <source>
        <dbReference type="Proteomes" id="UP000586093"/>
    </source>
</evidence>
<dbReference type="SMART" id="SM00331">
    <property type="entry name" value="PP2C_SIG"/>
    <property type="match status" value="1"/>
</dbReference>
<dbReference type="AlphaFoldDB" id="A0A839HLT7"/>
<protein>
    <submittedName>
        <fullName evidence="3">Serine/threonine-protein phosphatase</fullName>
    </submittedName>
</protein>
<keyword evidence="4" id="KW-1185">Reference proteome</keyword>
<dbReference type="RefSeq" id="WP_182660559.1">
    <property type="nucleotide sequence ID" value="NZ_JACIVI010000001.1"/>
</dbReference>
<feature type="region of interest" description="Disordered" evidence="1">
    <location>
        <begin position="1"/>
        <end position="24"/>
    </location>
</feature>
<dbReference type="EMBL" id="JACIVI010000001">
    <property type="protein sequence ID" value="MBB1160528.1"/>
    <property type="molecule type" value="Genomic_DNA"/>
</dbReference>
<evidence type="ECO:0000259" key="2">
    <source>
        <dbReference type="PROSITE" id="PS51746"/>
    </source>
</evidence>
<reference evidence="3 4" key="1">
    <citation type="submission" date="2020-08" db="EMBL/GenBank/DDBJ databases">
        <title>Aquariorum lacteus gen. nov., sp. nov., a new member of the family Comamonadaceae, isolated from freshwater aquarium.</title>
        <authorList>
            <person name="Chun S.-J."/>
        </authorList>
    </citation>
    <scope>NUCLEOTIDE SEQUENCE [LARGE SCALE GENOMIC DNA]</scope>
    <source>
        <strain evidence="3 4">SJAQ100</strain>
    </source>
</reference>
<accession>A0A839HLT7</accession>
<evidence type="ECO:0000313" key="3">
    <source>
        <dbReference type="EMBL" id="MBB1160528.1"/>
    </source>
</evidence>
<feature type="region of interest" description="Disordered" evidence="1">
    <location>
        <begin position="251"/>
        <end position="271"/>
    </location>
</feature>
<evidence type="ECO:0000256" key="1">
    <source>
        <dbReference type="SAM" id="MobiDB-lite"/>
    </source>
</evidence>
<dbReference type="CDD" id="cd00143">
    <property type="entry name" value="PP2Cc"/>
    <property type="match status" value="1"/>
</dbReference>
<proteinExistence type="predicted"/>
<dbReference type="InterPro" id="IPR001932">
    <property type="entry name" value="PPM-type_phosphatase-like_dom"/>
</dbReference>
<name>A0A839HLT7_9BURK</name>
<feature type="domain" description="PPM-type phosphatase" evidence="2">
    <location>
        <begin position="2"/>
        <end position="243"/>
    </location>
</feature>
<dbReference type="SMART" id="SM00332">
    <property type="entry name" value="PP2Cc"/>
    <property type="match status" value="1"/>
</dbReference>
<gene>
    <name evidence="3" type="ORF">H4F90_00845</name>
</gene>
<dbReference type="Proteomes" id="UP000586093">
    <property type="component" value="Unassembled WGS sequence"/>
</dbReference>
<dbReference type="InterPro" id="IPR036457">
    <property type="entry name" value="PPM-type-like_dom_sf"/>
</dbReference>
<dbReference type="PROSITE" id="PS51746">
    <property type="entry name" value="PPM_2"/>
    <property type="match status" value="1"/>
</dbReference>
<dbReference type="Gene3D" id="3.60.40.10">
    <property type="entry name" value="PPM-type phosphatase domain"/>
    <property type="match status" value="1"/>
</dbReference>
<dbReference type="Pfam" id="PF13672">
    <property type="entry name" value="PP2C_2"/>
    <property type="match status" value="1"/>
</dbReference>